<name>A0A6C0B7M4_9ZZZZ</name>
<evidence type="ECO:0000313" key="1">
    <source>
        <dbReference type="EMBL" id="QHS88227.1"/>
    </source>
</evidence>
<proteinExistence type="predicted"/>
<reference evidence="1" key="1">
    <citation type="journal article" date="2020" name="Nature">
        <title>Giant virus diversity and host interactions through global metagenomics.</title>
        <authorList>
            <person name="Schulz F."/>
            <person name="Roux S."/>
            <person name="Paez-Espino D."/>
            <person name="Jungbluth S."/>
            <person name="Walsh D.A."/>
            <person name="Denef V.J."/>
            <person name="McMahon K.D."/>
            <person name="Konstantinidis K.T."/>
            <person name="Eloe-Fadrosh E.A."/>
            <person name="Kyrpides N.C."/>
            <person name="Woyke T."/>
        </authorList>
    </citation>
    <scope>NUCLEOTIDE SEQUENCE</scope>
    <source>
        <strain evidence="1">GVMAG-M-3300010158-55</strain>
    </source>
</reference>
<accession>A0A6C0B7M4</accession>
<sequence>MKKSIVVQQLPLPQDTIDSICSFIFYTKTQSVIRNIAKYNVVVNDLKRILRGGSFETREFPCAFIYYYHPRDIDLIKNIIICNRCGEYITNEFCRCD</sequence>
<organism evidence="1">
    <name type="scientific">viral metagenome</name>
    <dbReference type="NCBI Taxonomy" id="1070528"/>
    <lineage>
        <taxon>unclassified sequences</taxon>
        <taxon>metagenomes</taxon>
        <taxon>organismal metagenomes</taxon>
    </lineage>
</organism>
<dbReference type="EMBL" id="MN739094">
    <property type="protein sequence ID" value="QHS88227.1"/>
    <property type="molecule type" value="Genomic_DNA"/>
</dbReference>
<dbReference type="AlphaFoldDB" id="A0A6C0B7M4"/>
<protein>
    <submittedName>
        <fullName evidence="1">Uncharacterized protein</fullName>
    </submittedName>
</protein>